<gene>
    <name evidence="1" type="ORF">AGERDE_LOCUS6756</name>
</gene>
<name>A0A9N9B6Y6_9GLOM</name>
<dbReference type="AlphaFoldDB" id="A0A9N9B6Y6"/>
<sequence>QENDPFISSSSSLITSSSPGIPITRGIIDNHLIHVLNQPGNRIVQVLPFIYYVNNLIILLREAGFTFVIQQQRSQNASHFQVVDLIDNSKRVVDLE</sequence>
<organism evidence="1 2">
    <name type="scientific">Ambispora gerdemannii</name>
    <dbReference type="NCBI Taxonomy" id="144530"/>
    <lineage>
        <taxon>Eukaryota</taxon>
        <taxon>Fungi</taxon>
        <taxon>Fungi incertae sedis</taxon>
        <taxon>Mucoromycota</taxon>
        <taxon>Glomeromycotina</taxon>
        <taxon>Glomeromycetes</taxon>
        <taxon>Archaeosporales</taxon>
        <taxon>Ambisporaceae</taxon>
        <taxon>Ambispora</taxon>
    </lineage>
</organism>
<dbReference type="Proteomes" id="UP000789831">
    <property type="component" value="Unassembled WGS sequence"/>
</dbReference>
<evidence type="ECO:0000313" key="1">
    <source>
        <dbReference type="EMBL" id="CAG8552858.1"/>
    </source>
</evidence>
<proteinExistence type="predicted"/>
<comment type="caution">
    <text evidence="1">The sequence shown here is derived from an EMBL/GenBank/DDBJ whole genome shotgun (WGS) entry which is preliminary data.</text>
</comment>
<keyword evidence="2" id="KW-1185">Reference proteome</keyword>
<evidence type="ECO:0000313" key="2">
    <source>
        <dbReference type="Proteomes" id="UP000789831"/>
    </source>
</evidence>
<protein>
    <submittedName>
        <fullName evidence="1">9254_t:CDS:1</fullName>
    </submittedName>
</protein>
<dbReference type="OrthoDB" id="10345655at2759"/>
<accession>A0A9N9B6Y6</accession>
<reference evidence="1" key="1">
    <citation type="submission" date="2021-06" db="EMBL/GenBank/DDBJ databases">
        <authorList>
            <person name="Kallberg Y."/>
            <person name="Tangrot J."/>
            <person name="Rosling A."/>
        </authorList>
    </citation>
    <scope>NUCLEOTIDE SEQUENCE</scope>
    <source>
        <strain evidence="1">MT106</strain>
    </source>
</reference>
<dbReference type="EMBL" id="CAJVPL010001104">
    <property type="protein sequence ID" value="CAG8552858.1"/>
    <property type="molecule type" value="Genomic_DNA"/>
</dbReference>
<feature type="non-terminal residue" evidence="1">
    <location>
        <position position="1"/>
    </location>
</feature>